<dbReference type="Pfam" id="PF13181">
    <property type="entry name" value="TPR_8"/>
    <property type="match status" value="1"/>
</dbReference>
<reference evidence="2 5" key="2">
    <citation type="submission" date="2021-08" db="EMBL/GenBank/DDBJ databases">
        <title>Complete genome sequence of the strain Aneurinibacillus thermoaerophilus CCM 8960.</title>
        <authorList>
            <person name="Musilova J."/>
            <person name="Kourilova X."/>
            <person name="Pernicova I."/>
            <person name="Bezdicek M."/>
            <person name="Lengerova M."/>
            <person name="Obruca S."/>
            <person name="Sedlar K."/>
        </authorList>
    </citation>
    <scope>NUCLEOTIDE SEQUENCE [LARGE SCALE GENOMIC DNA]</scope>
    <source>
        <strain evidence="2 5">CCM 8960</strain>
    </source>
</reference>
<reference evidence="3 4" key="1">
    <citation type="submission" date="2016-10" db="EMBL/GenBank/DDBJ databases">
        <authorList>
            <person name="de Groot N.N."/>
        </authorList>
    </citation>
    <scope>NUCLEOTIDE SEQUENCE [LARGE SCALE GENOMIC DNA]</scope>
    <source>
        <strain evidence="3 4">L 420-91</strain>
    </source>
</reference>
<keyword evidence="2" id="KW-0328">Glycosyltransferase</keyword>
<dbReference type="Pfam" id="PF14559">
    <property type="entry name" value="TPR_19"/>
    <property type="match status" value="1"/>
</dbReference>
<dbReference type="GO" id="GO:0016757">
    <property type="term" value="F:glycosyltransferase activity"/>
    <property type="evidence" value="ECO:0007669"/>
    <property type="project" value="UniProtKB-KW"/>
</dbReference>
<evidence type="ECO:0000313" key="2">
    <source>
        <dbReference type="EMBL" id="QYY44183.1"/>
    </source>
</evidence>
<keyword evidence="3" id="KW-0808">Transferase</keyword>
<dbReference type="Proteomes" id="UP000198956">
    <property type="component" value="Unassembled WGS sequence"/>
</dbReference>
<evidence type="ECO:0000259" key="1">
    <source>
        <dbReference type="Pfam" id="PF00535"/>
    </source>
</evidence>
<dbReference type="Gene3D" id="3.90.550.10">
    <property type="entry name" value="Spore Coat Polysaccharide Biosynthesis Protein SpsA, Chain A"/>
    <property type="match status" value="1"/>
</dbReference>
<dbReference type="PANTHER" id="PTHR43630:SF2">
    <property type="entry name" value="GLYCOSYLTRANSFERASE"/>
    <property type="match status" value="1"/>
</dbReference>
<dbReference type="OrthoDB" id="9815923at2"/>
<dbReference type="InterPro" id="IPR001173">
    <property type="entry name" value="Glyco_trans_2-like"/>
</dbReference>
<protein>
    <submittedName>
        <fullName evidence="2 3">Glycosyltransferase</fullName>
        <ecNumber evidence="2">2.4.-.-</ecNumber>
    </submittedName>
</protein>
<feature type="domain" description="Glycosyltransferase 2-like" evidence="1">
    <location>
        <begin position="9"/>
        <end position="123"/>
    </location>
</feature>
<dbReference type="Pfam" id="PF00535">
    <property type="entry name" value="Glycos_transf_2"/>
    <property type="match status" value="1"/>
</dbReference>
<name>A0A1G7X8U9_ANETH</name>
<evidence type="ECO:0000313" key="4">
    <source>
        <dbReference type="Proteomes" id="UP000198956"/>
    </source>
</evidence>
<keyword evidence="5" id="KW-1185">Reference proteome</keyword>
<dbReference type="CDD" id="cd02511">
    <property type="entry name" value="Beta4Glucosyltransferase"/>
    <property type="match status" value="1"/>
</dbReference>
<proteinExistence type="predicted"/>
<dbReference type="InterPro" id="IPR029044">
    <property type="entry name" value="Nucleotide-diphossugar_trans"/>
</dbReference>
<gene>
    <name evidence="2" type="ORF">K3F53_08395</name>
    <name evidence="3" type="ORF">SAMN04489735_100371</name>
</gene>
<dbReference type="InterPro" id="IPR019734">
    <property type="entry name" value="TPR_rpt"/>
</dbReference>
<dbReference type="AlphaFoldDB" id="A0A1G7X8U9"/>
<dbReference type="PANTHER" id="PTHR43630">
    <property type="entry name" value="POLY-BETA-1,6-N-ACETYL-D-GLUCOSAMINE SYNTHASE"/>
    <property type="match status" value="1"/>
</dbReference>
<evidence type="ECO:0000313" key="5">
    <source>
        <dbReference type="Proteomes" id="UP000826616"/>
    </source>
</evidence>
<dbReference type="GeneID" id="97141387"/>
<dbReference type="Gene3D" id="1.25.40.10">
    <property type="entry name" value="Tetratricopeptide repeat domain"/>
    <property type="match status" value="3"/>
</dbReference>
<dbReference type="Proteomes" id="UP000826616">
    <property type="component" value="Chromosome"/>
</dbReference>
<dbReference type="SUPFAM" id="SSF53448">
    <property type="entry name" value="Nucleotide-diphospho-sugar transferases"/>
    <property type="match status" value="1"/>
</dbReference>
<organism evidence="3 4">
    <name type="scientific">Aneurinibacillus thermoaerophilus</name>
    <dbReference type="NCBI Taxonomy" id="143495"/>
    <lineage>
        <taxon>Bacteria</taxon>
        <taxon>Bacillati</taxon>
        <taxon>Bacillota</taxon>
        <taxon>Bacilli</taxon>
        <taxon>Bacillales</taxon>
        <taxon>Paenibacillaceae</taxon>
        <taxon>Aneurinibacillus group</taxon>
        <taxon>Aneurinibacillus</taxon>
    </lineage>
</organism>
<sequence length="534" mass="61569">MGTKKAKVSLCMIVKDEEQHLPACLESVQSLVDEIIIVDTGSTDRTVAIAKKYGAKVFHKPWEDDFSKARNVSLKKATGDWILQLDADERLEQEDRRKFQALIQSGTAEGYLFQILNHNFEFTGDVCVFPSVRLWRNRPEYRFVGALHEQITLSIIKRSTTDSLLMTPIRIHHYGYSAAVMQKKRKVERNIKIAEAEVKKHPGHPFHYYNLGTEYLNVKRYLEASQQFQLARKHLQDFQEIWVASLFKNYTSALLAMRNFPEAIHLLDEGIQLFPDFTDLIYLKAVCLFELGEYSQAIEMFHQCLAMGSSPIHKYPSNKALSNEKAHYALALSYRKLNQVDKAVHHFQQAYVCNRKWTEPLYQLFPLLCKKSSVEKATAKLHELVQPAQTVDYMLMAQLLITWYQFTAAKHYLLEAERIEPANQQIFYLAGICALREGNYAQGIYWLERLNKTFPNYGVSRLFLYYCYAASGQQEAALHLMSSIGNNESLLRALAKVYLEEAALLLQEGLFYHPDSSIINKEQIHQILEVMSLA</sequence>
<dbReference type="EMBL" id="CP080764">
    <property type="protein sequence ID" value="QYY44183.1"/>
    <property type="molecule type" value="Genomic_DNA"/>
</dbReference>
<dbReference type="SUPFAM" id="SSF48452">
    <property type="entry name" value="TPR-like"/>
    <property type="match status" value="2"/>
</dbReference>
<accession>A0A1G7X8U9</accession>
<dbReference type="InterPro" id="IPR011990">
    <property type="entry name" value="TPR-like_helical_dom_sf"/>
</dbReference>
<dbReference type="EC" id="2.4.-.-" evidence="2"/>
<evidence type="ECO:0000313" key="3">
    <source>
        <dbReference type="EMBL" id="SDG80574.1"/>
    </source>
</evidence>
<dbReference type="SMART" id="SM00028">
    <property type="entry name" value="TPR"/>
    <property type="match status" value="5"/>
</dbReference>
<dbReference type="RefSeq" id="WP_057898988.1">
    <property type="nucleotide sequence ID" value="NZ_CP080764.1"/>
</dbReference>
<dbReference type="EMBL" id="FNDE01000003">
    <property type="protein sequence ID" value="SDG80574.1"/>
    <property type="molecule type" value="Genomic_DNA"/>
</dbReference>
<dbReference type="Pfam" id="PF13432">
    <property type="entry name" value="TPR_16"/>
    <property type="match status" value="1"/>
</dbReference>